<keyword evidence="2" id="KW-1185">Reference proteome</keyword>
<name>L9L4K6_TUPCH</name>
<organism evidence="1 2">
    <name type="scientific">Tupaia chinensis</name>
    <name type="common">Chinese tree shrew</name>
    <name type="synonym">Tupaia belangeri chinensis</name>
    <dbReference type="NCBI Taxonomy" id="246437"/>
    <lineage>
        <taxon>Eukaryota</taxon>
        <taxon>Metazoa</taxon>
        <taxon>Chordata</taxon>
        <taxon>Craniata</taxon>
        <taxon>Vertebrata</taxon>
        <taxon>Euteleostomi</taxon>
        <taxon>Mammalia</taxon>
        <taxon>Eutheria</taxon>
        <taxon>Euarchontoglires</taxon>
        <taxon>Scandentia</taxon>
        <taxon>Tupaiidae</taxon>
        <taxon>Tupaia</taxon>
    </lineage>
</organism>
<sequence length="177" mass="19960">MVPPTALRLHCSCDRGLSPSYWQFWPFQIVPSQGKLPRHIQGYEVMLSRSGYELVPLWSGYELVPLRSGYELVPLWSGYNLVMFRSGYELVPLWSGYNLVMFRGVRAGVVPEWGWKEAARRPSLGLWNIRAPSFAPPLPSSCPVRSSVFSTKGIQGKRKAVNFQTDAVQLGVTLENT</sequence>
<dbReference type="InParanoid" id="L9L4K6"/>
<reference evidence="2" key="1">
    <citation type="submission" date="2012-07" db="EMBL/GenBank/DDBJ databases">
        <title>Genome of the Chinese tree shrew, a rising model animal genetically related to primates.</title>
        <authorList>
            <person name="Zhang G."/>
            <person name="Fan Y."/>
            <person name="Yao Y."/>
            <person name="Huang Z."/>
        </authorList>
    </citation>
    <scope>NUCLEOTIDE SEQUENCE [LARGE SCALE GENOMIC DNA]</scope>
</reference>
<dbReference type="EMBL" id="KB320513">
    <property type="protein sequence ID" value="ELW69893.1"/>
    <property type="molecule type" value="Genomic_DNA"/>
</dbReference>
<evidence type="ECO:0000313" key="1">
    <source>
        <dbReference type="EMBL" id="ELW69893.1"/>
    </source>
</evidence>
<dbReference type="AlphaFoldDB" id="L9L4K6"/>
<dbReference type="Proteomes" id="UP000011518">
    <property type="component" value="Unassembled WGS sequence"/>
</dbReference>
<reference evidence="2" key="2">
    <citation type="journal article" date="2013" name="Nat. Commun.">
        <title>Genome of the Chinese tree shrew.</title>
        <authorList>
            <person name="Fan Y."/>
            <person name="Huang Z.Y."/>
            <person name="Cao C.C."/>
            <person name="Chen C.S."/>
            <person name="Chen Y.X."/>
            <person name="Fan D.D."/>
            <person name="He J."/>
            <person name="Hou H.L."/>
            <person name="Hu L."/>
            <person name="Hu X.T."/>
            <person name="Jiang X.T."/>
            <person name="Lai R."/>
            <person name="Lang Y.S."/>
            <person name="Liang B."/>
            <person name="Liao S.G."/>
            <person name="Mu D."/>
            <person name="Ma Y.Y."/>
            <person name="Niu Y.Y."/>
            <person name="Sun X.Q."/>
            <person name="Xia J.Q."/>
            <person name="Xiao J."/>
            <person name="Xiong Z.Q."/>
            <person name="Xu L."/>
            <person name="Yang L."/>
            <person name="Zhang Y."/>
            <person name="Zhao W."/>
            <person name="Zhao X.D."/>
            <person name="Zheng Y.T."/>
            <person name="Zhou J.M."/>
            <person name="Zhu Y.B."/>
            <person name="Zhang G.J."/>
            <person name="Wang J."/>
            <person name="Yao Y.G."/>
        </authorList>
    </citation>
    <scope>NUCLEOTIDE SEQUENCE [LARGE SCALE GENOMIC DNA]</scope>
</reference>
<evidence type="ECO:0000313" key="2">
    <source>
        <dbReference type="Proteomes" id="UP000011518"/>
    </source>
</evidence>
<proteinExistence type="predicted"/>
<gene>
    <name evidence="1" type="ORF">TREES_T100015842</name>
</gene>
<accession>L9L4K6</accession>
<protein>
    <submittedName>
        <fullName evidence="1">Uncharacterized protein</fullName>
    </submittedName>
</protein>